<name>A0ABU6Y371_9FABA</name>
<keyword evidence="3" id="KW-1185">Reference proteome</keyword>
<dbReference type="PROSITE" id="PS50011">
    <property type="entry name" value="PROTEIN_KINASE_DOM"/>
    <property type="match status" value="1"/>
</dbReference>
<sequence length="163" mass="18298">MRAKGSRSSIHSLLENGCKFATLTAFSYRRHSITPASPQFIVGWTAMMHIYWSSDLGIRNVWRVIDFGSGIDEFTLKHLYGSTGPSRAEQTYEYTPPEALLNATWCEGPTSSTLKYNMWSVGVVMLELVLGTPNVFQIDALTQTLLDQHLDGWNEGVKELAHK</sequence>
<reference evidence="2 3" key="1">
    <citation type="journal article" date="2023" name="Plants (Basel)">
        <title>Bridging the Gap: Combining Genomics and Transcriptomics Approaches to Understand Stylosanthes scabra, an Orphan Legume from the Brazilian Caatinga.</title>
        <authorList>
            <person name="Ferreira-Neto J.R.C."/>
            <person name="da Silva M.D."/>
            <person name="Binneck E."/>
            <person name="de Melo N.F."/>
            <person name="da Silva R.H."/>
            <person name="de Melo A.L.T.M."/>
            <person name="Pandolfi V."/>
            <person name="Bustamante F.O."/>
            <person name="Brasileiro-Vidal A.C."/>
            <person name="Benko-Iseppon A.M."/>
        </authorList>
    </citation>
    <scope>NUCLEOTIDE SEQUENCE [LARGE SCALE GENOMIC DNA]</scope>
    <source>
        <tissue evidence="2">Leaves</tissue>
    </source>
</reference>
<dbReference type="EMBL" id="JASCZI010241672">
    <property type="protein sequence ID" value="MED6204261.1"/>
    <property type="molecule type" value="Genomic_DNA"/>
</dbReference>
<protein>
    <recommendedName>
        <fullName evidence="1">Protein kinase domain-containing protein</fullName>
    </recommendedName>
</protein>
<evidence type="ECO:0000313" key="2">
    <source>
        <dbReference type="EMBL" id="MED6204261.1"/>
    </source>
</evidence>
<comment type="caution">
    <text evidence="2">The sequence shown here is derived from an EMBL/GenBank/DDBJ whole genome shotgun (WGS) entry which is preliminary data.</text>
</comment>
<dbReference type="Proteomes" id="UP001341840">
    <property type="component" value="Unassembled WGS sequence"/>
</dbReference>
<proteinExistence type="predicted"/>
<dbReference type="InterPro" id="IPR011009">
    <property type="entry name" value="Kinase-like_dom_sf"/>
</dbReference>
<feature type="domain" description="Protein kinase" evidence="1">
    <location>
        <begin position="1"/>
        <end position="163"/>
    </location>
</feature>
<accession>A0ABU6Y371</accession>
<evidence type="ECO:0000313" key="3">
    <source>
        <dbReference type="Proteomes" id="UP001341840"/>
    </source>
</evidence>
<dbReference type="Gene3D" id="1.10.510.10">
    <property type="entry name" value="Transferase(Phosphotransferase) domain 1"/>
    <property type="match status" value="1"/>
</dbReference>
<dbReference type="SUPFAM" id="SSF56112">
    <property type="entry name" value="Protein kinase-like (PK-like)"/>
    <property type="match status" value="1"/>
</dbReference>
<dbReference type="InterPro" id="IPR000719">
    <property type="entry name" value="Prot_kinase_dom"/>
</dbReference>
<gene>
    <name evidence="2" type="ORF">PIB30_007732</name>
</gene>
<organism evidence="2 3">
    <name type="scientific">Stylosanthes scabra</name>
    <dbReference type="NCBI Taxonomy" id="79078"/>
    <lineage>
        <taxon>Eukaryota</taxon>
        <taxon>Viridiplantae</taxon>
        <taxon>Streptophyta</taxon>
        <taxon>Embryophyta</taxon>
        <taxon>Tracheophyta</taxon>
        <taxon>Spermatophyta</taxon>
        <taxon>Magnoliopsida</taxon>
        <taxon>eudicotyledons</taxon>
        <taxon>Gunneridae</taxon>
        <taxon>Pentapetalae</taxon>
        <taxon>rosids</taxon>
        <taxon>fabids</taxon>
        <taxon>Fabales</taxon>
        <taxon>Fabaceae</taxon>
        <taxon>Papilionoideae</taxon>
        <taxon>50 kb inversion clade</taxon>
        <taxon>dalbergioids sensu lato</taxon>
        <taxon>Dalbergieae</taxon>
        <taxon>Pterocarpus clade</taxon>
        <taxon>Stylosanthes</taxon>
    </lineage>
</organism>
<evidence type="ECO:0000259" key="1">
    <source>
        <dbReference type="PROSITE" id="PS50011"/>
    </source>
</evidence>